<accession>A0A1V9VDQ3</accession>
<reference evidence="3 4" key="1">
    <citation type="submission" date="2017-04" db="EMBL/GenBank/DDBJ databases">
        <title>Accumulation and expression of multiple antibiotic resistance genes in Arcobacter cryaerophilus that thrives in sewage.</title>
        <authorList>
            <person name="Millar J.A."/>
            <person name="Raghavan R."/>
        </authorList>
    </citation>
    <scope>NUCLEOTIDE SEQUENCE [LARGE SCALE GENOMIC DNA]</scope>
    <source>
        <strain evidence="3 4">AZT-1</strain>
    </source>
</reference>
<dbReference type="Gene3D" id="3.10.450.160">
    <property type="entry name" value="inner membrane protein cigr"/>
    <property type="match status" value="1"/>
</dbReference>
<keyword evidence="2" id="KW-0732">Signal</keyword>
<comment type="caution">
    <text evidence="3">The sequence shown here is derived from an EMBL/GenBank/DDBJ whole genome shotgun (WGS) entry which is preliminary data.</text>
</comment>
<evidence type="ECO:0000256" key="2">
    <source>
        <dbReference type="SAM" id="SignalP"/>
    </source>
</evidence>
<organism evidence="3 4">
    <name type="scientific">Aliarcobacter cryaerophilus</name>
    <dbReference type="NCBI Taxonomy" id="28198"/>
    <lineage>
        <taxon>Bacteria</taxon>
        <taxon>Pseudomonadati</taxon>
        <taxon>Campylobacterota</taxon>
        <taxon>Epsilonproteobacteria</taxon>
        <taxon>Campylobacterales</taxon>
        <taxon>Arcobacteraceae</taxon>
        <taxon>Aliarcobacter</taxon>
    </lineage>
</organism>
<dbReference type="EMBL" id="LNTC01000006">
    <property type="protein sequence ID" value="OQR42196.1"/>
    <property type="molecule type" value="Genomic_DNA"/>
</dbReference>
<sequence>MLNKKIIISFLTFCLLSSSIYAKQSDDERESKKRDYKHSNYHKDKDYSDKKIKSEKQKNIPPGLQKKVDNGGTLPPGWQKKIEKGEVVNSTILNNGRIVTSKYPKIKNTEVYEVENRVFRIYKDTKEILDILK</sequence>
<evidence type="ECO:0008006" key="5">
    <source>
        <dbReference type="Google" id="ProtNLM"/>
    </source>
</evidence>
<protein>
    <recommendedName>
        <fullName evidence="5">RcnB family protein</fullName>
    </recommendedName>
</protein>
<feature type="chain" id="PRO_5010695159" description="RcnB family protein" evidence="2">
    <location>
        <begin position="23"/>
        <end position="133"/>
    </location>
</feature>
<gene>
    <name evidence="3" type="ORF">AS859_01155</name>
</gene>
<dbReference type="AlphaFoldDB" id="A0A1V9VDQ3"/>
<feature type="compositionally biased region" description="Basic and acidic residues" evidence="1">
    <location>
        <begin position="24"/>
        <end position="58"/>
    </location>
</feature>
<dbReference type="Proteomes" id="UP000192599">
    <property type="component" value="Unassembled WGS sequence"/>
</dbReference>
<proteinExistence type="predicted"/>
<feature type="region of interest" description="Disordered" evidence="1">
    <location>
        <begin position="23"/>
        <end position="76"/>
    </location>
</feature>
<evidence type="ECO:0000256" key="1">
    <source>
        <dbReference type="SAM" id="MobiDB-lite"/>
    </source>
</evidence>
<evidence type="ECO:0000313" key="4">
    <source>
        <dbReference type="Proteomes" id="UP000192599"/>
    </source>
</evidence>
<name>A0A1V9VDQ3_9BACT</name>
<evidence type="ECO:0000313" key="3">
    <source>
        <dbReference type="EMBL" id="OQR42196.1"/>
    </source>
</evidence>
<dbReference type="RefSeq" id="WP_066218895.1">
    <property type="nucleotide sequence ID" value="NZ_LRUV01000041.1"/>
</dbReference>
<feature type="signal peptide" evidence="2">
    <location>
        <begin position="1"/>
        <end position="22"/>
    </location>
</feature>